<name>A2C8U5_PROM3</name>
<protein>
    <submittedName>
        <fullName evidence="1">Possible DNA polymerase N-terminal domain-containing protein</fullName>
    </submittedName>
</protein>
<dbReference type="BioCyc" id="PMAR59922:G1G80-1018-MONOMER"/>
<organism evidence="1 2">
    <name type="scientific">Prochlorococcus marinus (strain MIT 9303)</name>
    <dbReference type="NCBI Taxonomy" id="59922"/>
    <lineage>
        <taxon>Bacteria</taxon>
        <taxon>Bacillati</taxon>
        <taxon>Cyanobacteriota</taxon>
        <taxon>Cyanophyceae</taxon>
        <taxon>Synechococcales</taxon>
        <taxon>Prochlorococcaceae</taxon>
        <taxon>Prochlorococcus</taxon>
    </lineage>
</organism>
<dbReference type="STRING" id="59922.P9303_11561"/>
<dbReference type="RefSeq" id="WP_011130345.1">
    <property type="nucleotide sequence ID" value="NC_008820.1"/>
</dbReference>
<sequence>MPNQQRLRARLLEFLKFRVLAAQEEFFTPWQSKAGIDCIKLRAWLSDVWPEALALDDDQLKQVLDQARWLYVN</sequence>
<accession>A2C8U5</accession>
<reference evidence="1 2" key="1">
    <citation type="journal article" date="2007" name="PLoS Genet.">
        <title>Patterns and implications of gene gain and loss in the evolution of Prochlorococcus.</title>
        <authorList>
            <person name="Kettler G.C."/>
            <person name="Martiny A.C."/>
            <person name="Huang K."/>
            <person name="Zucker J."/>
            <person name="Coleman M.L."/>
            <person name="Rodrigue S."/>
            <person name="Chen F."/>
            <person name="Lapidus A."/>
            <person name="Ferriera S."/>
            <person name="Johnson J."/>
            <person name="Steglich C."/>
            <person name="Church G.M."/>
            <person name="Richardson P."/>
            <person name="Chisholm S.W."/>
        </authorList>
    </citation>
    <scope>NUCLEOTIDE SEQUENCE [LARGE SCALE GENOMIC DNA]</scope>
    <source>
        <strain evidence="1 2">MIT 9303</strain>
    </source>
</reference>
<dbReference type="KEGG" id="pmf:P9303_11561"/>
<evidence type="ECO:0000313" key="2">
    <source>
        <dbReference type="Proteomes" id="UP000002274"/>
    </source>
</evidence>
<dbReference type="AlphaFoldDB" id="A2C8U5"/>
<evidence type="ECO:0000313" key="1">
    <source>
        <dbReference type="EMBL" id="ABM77905.1"/>
    </source>
</evidence>
<proteinExistence type="predicted"/>
<dbReference type="EMBL" id="CP000554">
    <property type="protein sequence ID" value="ABM77905.1"/>
    <property type="molecule type" value="Genomic_DNA"/>
</dbReference>
<dbReference type="Proteomes" id="UP000002274">
    <property type="component" value="Chromosome"/>
</dbReference>
<gene>
    <name evidence="1" type="ordered locus">P9303_11561</name>
</gene>
<dbReference type="HOGENOM" id="CLU_174639_0_0_3"/>